<dbReference type="FunCoup" id="A0A1Y1UMA7">
    <property type="interactions" value="6"/>
</dbReference>
<keyword evidence="9 10" id="KW-0472">Membrane</keyword>
<evidence type="ECO:0000256" key="2">
    <source>
        <dbReference type="ARBA" id="ARBA00006978"/>
    </source>
</evidence>
<sequence length="527" mass="56546">MKSANRHVLSWYSYAAAAEVFAACGMAIFLPITLEKMARDVGNVWPELRVPCTGVQAPDGAVCKARILGKWVDTASFSMYVKSIAVAVQALAIISIGPLADSPYWRKRLLITFALAGSASAIAFFLFPSDIRGWVPVIAACLTVVGNTGYGTSIVCANAFLPSLARGVARDDGRENAAETESLLPDPINDAILSTSAADLAAAEVSVPRLPISLATSRISSLGVAIGCFTSFAVLALLTIPVTVGQGSVKSLSLAIGISGTWWAVFTLPAWIGLPGRPTEDDVQNTTQTGRWLSIAWRRVGNMIRWREVKRLPNLYFLLFAWVFLADGFHTTTYTAILYASSSLRMSPSQIIIIGLAVQFFAVISSVLAPRFQKRIGYSNLRLLIVIVILAQILPLYACLGLLIPYGGLRSPAEMYVAAAWFGFLYGPFNSYSRAVYAELIPPGHESSFFSLFSLTDKSASFAGPFVVGLIADKTGNIRLGFLFLAAMLAVPIPLLLGVDVEDGIAEGRSWSGVDAVEHTESVEADV</sequence>
<dbReference type="GO" id="GO:0006914">
    <property type="term" value="P:autophagy"/>
    <property type="evidence" value="ECO:0007669"/>
    <property type="project" value="UniProtKB-KW"/>
</dbReference>
<dbReference type="PANTHER" id="PTHR23519">
    <property type="entry name" value="AUTOPHAGY-RELATED PROTEIN 22"/>
    <property type="match status" value="1"/>
</dbReference>
<keyword evidence="12" id="KW-1185">Reference proteome</keyword>
<dbReference type="InterPro" id="IPR024671">
    <property type="entry name" value="Atg22-like"/>
</dbReference>
<feature type="transmembrane region" description="Helical" evidence="10">
    <location>
        <begin position="252"/>
        <end position="274"/>
    </location>
</feature>
<feature type="transmembrane region" description="Helical" evidence="10">
    <location>
        <begin position="416"/>
        <end position="437"/>
    </location>
</feature>
<comment type="caution">
    <text evidence="11">The sequence shown here is derived from an EMBL/GenBank/DDBJ whole genome shotgun (WGS) entry which is preliminary data.</text>
</comment>
<evidence type="ECO:0000256" key="9">
    <source>
        <dbReference type="ARBA" id="ARBA00023136"/>
    </source>
</evidence>
<feature type="transmembrane region" description="Helical" evidence="10">
    <location>
        <begin position="315"/>
        <end position="339"/>
    </location>
</feature>
<dbReference type="Pfam" id="PF11700">
    <property type="entry name" value="ATG22"/>
    <property type="match status" value="1"/>
</dbReference>
<dbReference type="Gene3D" id="1.20.1250.20">
    <property type="entry name" value="MFS general substrate transporter like domains"/>
    <property type="match status" value="1"/>
</dbReference>
<evidence type="ECO:0000256" key="6">
    <source>
        <dbReference type="ARBA" id="ARBA00022970"/>
    </source>
</evidence>
<evidence type="ECO:0000256" key="10">
    <source>
        <dbReference type="RuleBase" id="RU363073"/>
    </source>
</evidence>
<keyword evidence="3 10" id="KW-0813">Transport</keyword>
<dbReference type="PANTHER" id="PTHR23519:SF1">
    <property type="entry name" value="AUTOPHAGY-RELATED PROTEIN 22"/>
    <property type="match status" value="1"/>
</dbReference>
<evidence type="ECO:0000313" key="12">
    <source>
        <dbReference type="Proteomes" id="UP000193218"/>
    </source>
</evidence>
<feature type="transmembrane region" description="Helical" evidence="10">
    <location>
        <begin position="219"/>
        <end position="240"/>
    </location>
</feature>
<comment type="function">
    <text evidence="10">Vacuolar effluxer which mediate the efflux of amino acids resulting from autophagic degradation. The release of autophagic amino acids allows the maintenance of protein synthesis and viability during nitrogen starvation.</text>
</comment>
<dbReference type="InParanoid" id="A0A1Y1UMA7"/>
<comment type="similarity">
    <text evidence="2 10">Belongs to the ATG22 family.</text>
</comment>
<evidence type="ECO:0000256" key="1">
    <source>
        <dbReference type="ARBA" id="ARBA00004128"/>
    </source>
</evidence>
<feature type="transmembrane region" description="Helical" evidence="10">
    <location>
        <begin position="381"/>
        <end position="404"/>
    </location>
</feature>
<dbReference type="InterPro" id="IPR050495">
    <property type="entry name" value="ATG22/LtaA_families"/>
</dbReference>
<dbReference type="SUPFAM" id="SSF103473">
    <property type="entry name" value="MFS general substrate transporter"/>
    <property type="match status" value="1"/>
</dbReference>
<dbReference type="OrthoDB" id="192733at2759"/>
<dbReference type="AlphaFoldDB" id="A0A1Y1UMA7"/>
<evidence type="ECO:0000256" key="3">
    <source>
        <dbReference type="ARBA" id="ARBA00022448"/>
    </source>
</evidence>
<dbReference type="EMBL" id="NBSH01000003">
    <property type="protein sequence ID" value="ORX39183.1"/>
    <property type="molecule type" value="Genomic_DNA"/>
</dbReference>
<dbReference type="InterPro" id="IPR044738">
    <property type="entry name" value="Atg22"/>
</dbReference>
<reference evidence="11 12" key="1">
    <citation type="submission" date="2017-03" db="EMBL/GenBank/DDBJ databases">
        <title>Widespread Adenine N6-methylation of Active Genes in Fungi.</title>
        <authorList>
            <consortium name="DOE Joint Genome Institute"/>
            <person name="Mondo S.J."/>
            <person name="Dannebaum R.O."/>
            <person name="Kuo R.C."/>
            <person name="Louie K.B."/>
            <person name="Bewick A.J."/>
            <person name="Labutti K."/>
            <person name="Haridas S."/>
            <person name="Kuo A."/>
            <person name="Salamov A."/>
            <person name="Ahrendt S.R."/>
            <person name="Lau R."/>
            <person name="Bowen B.P."/>
            <person name="Lipzen A."/>
            <person name="Sullivan W."/>
            <person name="Andreopoulos W.B."/>
            <person name="Clum A."/>
            <person name="Lindquist E."/>
            <person name="Daum C."/>
            <person name="Northen T.R."/>
            <person name="Ramamoorthy G."/>
            <person name="Schmitz R.J."/>
            <person name="Gryganskyi A."/>
            <person name="Culley D."/>
            <person name="Magnuson J."/>
            <person name="James T.Y."/>
            <person name="O'Malley M.A."/>
            <person name="Stajich J.E."/>
            <person name="Spatafora J.W."/>
            <person name="Visel A."/>
            <person name="Grigoriev I.V."/>
        </authorList>
    </citation>
    <scope>NUCLEOTIDE SEQUENCE [LARGE SCALE GENOMIC DNA]</scope>
    <source>
        <strain evidence="11 12">NRRL Y-17943</strain>
    </source>
</reference>
<feature type="transmembrane region" description="Helical" evidence="10">
    <location>
        <begin position="77"/>
        <end position="97"/>
    </location>
</feature>
<accession>A0A1Y1UMA7</accession>
<evidence type="ECO:0000256" key="4">
    <source>
        <dbReference type="ARBA" id="ARBA00022554"/>
    </source>
</evidence>
<evidence type="ECO:0000313" key="11">
    <source>
        <dbReference type="EMBL" id="ORX39183.1"/>
    </source>
</evidence>
<keyword evidence="6 10" id="KW-0029">Amino-acid transport</keyword>
<feature type="transmembrane region" description="Helical" evidence="10">
    <location>
        <begin position="12"/>
        <end position="34"/>
    </location>
</feature>
<keyword evidence="5 10" id="KW-0812">Transmembrane</keyword>
<evidence type="ECO:0000256" key="5">
    <source>
        <dbReference type="ARBA" id="ARBA00022692"/>
    </source>
</evidence>
<dbReference type="RefSeq" id="XP_021873046.1">
    <property type="nucleotide sequence ID" value="XM_022013206.1"/>
</dbReference>
<evidence type="ECO:0000256" key="7">
    <source>
        <dbReference type="ARBA" id="ARBA00022989"/>
    </source>
</evidence>
<feature type="transmembrane region" description="Helical" evidence="10">
    <location>
        <begin position="109"/>
        <end position="127"/>
    </location>
</feature>
<evidence type="ECO:0000256" key="8">
    <source>
        <dbReference type="ARBA" id="ARBA00023006"/>
    </source>
</evidence>
<dbReference type="GeneID" id="33555014"/>
<dbReference type="STRING" id="4999.A0A1Y1UMA7"/>
<gene>
    <name evidence="11" type="ORF">BD324DRAFT_576693</name>
</gene>
<dbReference type="CDD" id="cd17483">
    <property type="entry name" value="MFS_Atg22_like"/>
    <property type="match status" value="1"/>
</dbReference>
<comment type="subcellular location">
    <subcellularLocation>
        <location evidence="1 10">Vacuole membrane</location>
        <topology evidence="1 10">Multi-pass membrane protein</topology>
    </subcellularLocation>
</comment>
<keyword evidence="7 10" id="KW-1133">Transmembrane helix</keyword>
<organism evidence="11 12">
    <name type="scientific">Kockovaella imperatae</name>
    <dbReference type="NCBI Taxonomy" id="4999"/>
    <lineage>
        <taxon>Eukaryota</taxon>
        <taxon>Fungi</taxon>
        <taxon>Dikarya</taxon>
        <taxon>Basidiomycota</taxon>
        <taxon>Agaricomycotina</taxon>
        <taxon>Tremellomycetes</taxon>
        <taxon>Tremellales</taxon>
        <taxon>Cuniculitremaceae</taxon>
        <taxon>Kockovaella</taxon>
    </lineage>
</organism>
<feature type="transmembrane region" description="Helical" evidence="10">
    <location>
        <begin position="133"/>
        <end position="161"/>
    </location>
</feature>
<dbReference type="GO" id="GO:0032974">
    <property type="term" value="P:amino acid transmembrane export from vacuole"/>
    <property type="evidence" value="ECO:0007669"/>
    <property type="project" value="InterPro"/>
</dbReference>
<dbReference type="Proteomes" id="UP000193218">
    <property type="component" value="Unassembled WGS sequence"/>
</dbReference>
<protein>
    <recommendedName>
        <fullName evidence="10">Autophagy-related protein</fullName>
    </recommendedName>
</protein>
<keyword evidence="8 10" id="KW-0072">Autophagy</keyword>
<keyword evidence="4 10" id="KW-0926">Vacuole</keyword>
<dbReference type="GO" id="GO:0005774">
    <property type="term" value="C:vacuolar membrane"/>
    <property type="evidence" value="ECO:0007669"/>
    <property type="project" value="UniProtKB-SubCell"/>
</dbReference>
<proteinExistence type="inferred from homology"/>
<name>A0A1Y1UMA7_9TREE</name>
<feature type="transmembrane region" description="Helical" evidence="10">
    <location>
        <begin position="478"/>
        <end position="499"/>
    </location>
</feature>
<feature type="transmembrane region" description="Helical" evidence="10">
    <location>
        <begin position="351"/>
        <end position="369"/>
    </location>
</feature>
<dbReference type="InterPro" id="IPR036259">
    <property type="entry name" value="MFS_trans_sf"/>
</dbReference>